<dbReference type="STRING" id="568860.SAMN05421811_1255"/>
<feature type="transmembrane region" description="Helical" evidence="1">
    <location>
        <begin position="91"/>
        <end position="114"/>
    </location>
</feature>
<feature type="transmembrane region" description="Helical" evidence="1">
    <location>
        <begin position="153"/>
        <end position="172"/>
    </location>
</feature>
<keyword evidence="1" id="KW-1133">Transmembrane helix</keyword>
<dbReference type="PANTHER" id="PTHR23531">
    <property type="entry name" value="QUINOLENE RESISTANCE PROTEIN NORA"/>
    <property type="match status" value="1"/>
</dbReference>
<feature type="transmembrane region" description="Helical" evidence="1">
    <location>
        <begin position="271"/>
        <end position="292"/>
    </location>
</feature>
<dbReference type="Gene3D" id="1.20.1250.20">
    <property type="entry name" value="MFS general substrate transporter like domains"/>
    <property type="match status" value="1"/>
</dbReference>
<evidence type="ECO:0000313" key="3">
    <source>
        <dbReference type="Proteomes" id="UP000199361"/>
    </source>
</evidence>
<dbReference type="OrthoDB" id="5242299at2"/>
<dbReference type="RefSeq" id="WP_091093614.1">
    <property type="nucleotide sequence ID" value="NZ_FOHX01000025.1"/>
</dbReference>
<dbReference type="InterPro" id="IPR036259">
    <property type="entry name" value="MFS_trans_sf"/>
</dbReference>
<feature type="transmembrane region" description="Helical" evidence="1">
    <location>
        <begin position="242"/>
        <end position="259"/>
    </location>
</feature>
<feature type="transmembrane region" description="Helical" evidence="1">
    <location>
        <begin position="330"/>
        <end position="351"/>
    </location>
</feature>
<feature type="transmembrane region" description="Helical" evidence="1">
    <location>
        <begin position="67"/>
        <end position="85"/>
    </location>
</feature>
<evidence type="ECO:0000313" key="2">
    <source>
        <dbReference type="EMBL" id="SEU45461.1"/>
    </source>
</evidence>
<sequence>MTRLPLLCAGGCFLSLGLLIPAIPVHVTGVLGQGPASVGACLAVTAVCAVLARPLAGRLADRRSRRFAAAGGAALLALTSGVVPWTGSMPSFLACRAVAGVGEALMYVGLAAAASDHDRPGPALNGFSVAVNAGLLAGAPMAAAVAALAGPPAVWAVSAAVAAVAFAACLFLPGARDARDGAARDRDARDGAAASRERRRAGTGVHMAGLVPGLAYWASVWGYTAFSAFLPLHLAALGGGSGPHFLVYGCVLLAVRVGGHRALARIPARRTATAALLLTAAGLVMFVAWPTVEGALCATAVLAAGQALGLPAFLTMAVTGVPAGQRGSAVATTTAFFDLGFLSAALALGAVAQSHGLAQGFAVAACVAGLAPLLLSLHPEASRRRTS</sequence>
<accession>A0A1I0LTM4</accession>
<proteinExistence type="predicted"/>
<gene>
    <name evidence="2" type="ORF">SAMN05421811_1255</name>
</gene>
<reference evidence="2 3" key="1">
    <citation type="submission" date="2016-10" db="EMBL/GenBank/DDBJ databases">
        <authorList>
            <person name="de Groot N.N."/>
        </authorList>
    </citation>
    <scope>NUCLEOTIDE SEQUENCE [LARGE SCALE GENOMIC DNA]</scope>
    <source>
        <strain evidence="2 3">CGMCC 4.5598</strain>
    </source>
</reference>
<dbReference type="EMBL" id="FOHX01000025">
    <property type="protein sequence ID" value="SEU45461.1"/>
    <property type="molecule type" value="Genomic_DNA"/>
</dbReference>
<dbReference type="Pfam" id="PF07690">
    <property type="entry name" value="MFS_1"/>
    <property type="match status" value="1"/>
</dbReference>
<feature type="transmembrane region" description="Helical" evidence="1">
    <location>
        <begin position="34"/>
        <end position="55"/>
    </location>
</feature>
<feature type="transmembrane region" description="Helical" evidence="1">
    <location>
        <begin position="298"/>
        <end position="318"/>
    </location>
</feature>
<evidence type="ECO:0000256" key="1">
    <source>
        <dbReference type="SAM" id="Phobius"/>
    </source>
</evidence>
<protein>
    <submittedName>
        <fullName evidence="2">Predicted arabinose efflux permease, MFS family</fullName>
    </submittedName>
</protein>
<organism evidence="2 3">
    <name type="scientific">Nonomuraea wenchangensis</name>
    <dbReference type="NCBI Taxonomy" id="568860"/>
    <lineage>
        <taxon>Bacteria</taxon>
        <taxon>Bacillati</taxon>
        <taxon>Actinomycetota</taxon>
        <taxon>Actinomycetes</taxon>
        <taxon>Streptosporangiales</taxon>
        <taxon>Streptosporangiaceae</taxon>
        <taxon>Nonomuraea</taxon>
    </lineage>
</organism>
<feature type="transmembrane region" description="Helical" evidence="1">
    <location>
        <begin position="205"/>
        <end position="230"/>
    </location>
</feature>
<feature type="transmembrane region" description="Helical" evidence="1">
    <location>
        <begin position="357"/>
        <end position="377"/>
    </location>
</feature>
<feature type="transmembrane region" description="Helical" evidence="1">
    <location>
        <begin position="126"/>
        <end position="147"/>
    </location>
</feature>
<dbReference type="InterPro" id="IPR052714">
    <property type="entry name" value="MFS_Exporter"/>
</dbReference>
<keyword evidence="1" id="KW-0472">Membrane</keyword>
<dbReference type="Proteomes" id="UP000199361">
    <property type="component" value="Unassembled WGS sequence"/>
</dbReference>
<keyword evidence="1" id="KW-0812">Transmembrane</keyword>
<dbReference type="GO" id="GO:0022857">
    <property type="term" value="F:transmembrane transporter activity"/>
    <property type="evidence" value="ECO:0007669"/>
    <property type="project" value="InterPro"/>
</dbReference>
<name>A0A1I0LTM4_9ACTN</name>
<keyword evidence="3" id="KW-1185">Reference proteome</keyword>
<dbReference type="PANTHER" id="PTHR23531:SF1">
    <property type="entry name" value="QUINOLENE RESISTANCE PROTEIN NORA"/>
    <property type="match status" value="1"/>
</dbReference>
<dbReference type="InterPro" id="IPR011701">
    <property type="entry name" value="MFS"/>
</dbReference>
<dbReference type="AlphaFoldDB" id="A0A1I0LTM4"/>
<dbReference type="SUPFAM" id="SSF103473">
    <property type="entry name" value="MFS general substrate transporter"/>
    <property type="match status" value="1"/>
</dbReference>